<keyword evidence="2 7" id="KW-0645">Protease</keyword>
<dbReference type="HOGENOM" id="CLU_001805_4_0_1"/>
<dbReference type="eggNOG" id="KOG2089">
    <property type="taxonomic scope" value="Eukaryota"/>
</dbReference>
<dbReference type="Gene3D" id="3.40.390.10">
    <property type="entry name" value="Collagenase (Catalytic Domain)"/>
    <property type="match status" value="1"/>
</dbReference>
<keyword evidence="4 7" id="KW-0378">Hydrolase</keyword>
<dbReference type="InterPro" id="IPR034005">
    <property type="entry name" value="M3A_DCP"/>
</dbReference>
<protein>
    <recommendedName>
        <fullName evidence="8">Peptidase M3A/M3B catalytic domain-containing protein</fullName>
    </recommendedName>
</protein>
<dbReference type="InterPro" id="IPR024077">
    <property type="entry name" value="Neurolysin/TOP_dom2"/>
</dbReference>
<dbReference type="PaxDb" id="2850-Phatr48190"/>
<dbReference type="PANTHER" id="PTHR43660:SF1">
    <property type="entry name" value="DIPEPTIDYL CARBOXYPEPTIDASE"/>
    <property type="match status" value="1"/>
</dbReference>
<evidence type="ECO:0000256" key="1">
    <source>
        <dbReference type="ARBA" id="ARBA00006040"/>
    </source>
</evidence>
<dbReference type="EMBL" id="CM000618">
    <property type="protein sequence ID" value="EEC45825.1"/>
    <property type="molecule type" value="Genomic_DNA"/>
</dbReference>
<dbReference type="KEGG" id="pti:PHATRDRAFT_48190"/>
<dbReference type="InterPro" id="IPR045090">
    <property type="entry name" value="Pept_M3A_M3B"/>
</dbReference>
<dbReference type="OrthoDB" id="534666at2759"/>
<dbReference type="CDD" id="cd06456">
    <property type="entry name" value="M3A_DCP"/>
    <property type="match status" value="1"/>
</dbReference>
<evidence type="ECO:0000256" key="7">
    <source>
        <dbReference type="RuleBase" id="RU003435"/>
    </source>
</evidence>
<keyword evidence="3 7" id="KW-0479">Metal-binding</keyword>
<keyword evidence="6 7" id="KW-0482">Metalloprotease</keyword>
<dbReference type="GO" id="GO:0006508">
    <property type="term" value="P:proteolysis"/>
    <property type="evidence" value="ECO:0007669"/>
    <property type="project" value="UniProtKB-KW"/>
</dbReference>
<evidence type="ECO:0000259" key="8">
    <source>
        <dbReference type="Pfam" id="PF01432"/>
    </source>
</evidence>
<proteinExistence type="inferred from homology"/>
<dbReference type="Gene3D" id="1.10.1370.10">
    <property type="entry name" value="Neurolysin, domain 3"/>
    <property type="match status" value="1"/>
</dbReference>
<dbReference type="Pfam" id="PF01432">
    <property type="entry name" value="Peptidase_M3"/>
    <property type="match status" value="1"/>
</dbReference>
<dbReference type="Proteomes" id="UP000000759">
    <property type="component" value="Chromosome 16"/>
</dbReference>
<accession>B7G6A3</accession>
<dbReference type="InParanoid" id="B7G6A3"/>
<dbReference type="GeneID" id="7203322"/>
<evidence type="ECO:0000313" key="9">
    <source>
        <dbReference type="EMBL" id="EEC45825.1"/>
    </source>
</evidence>
<evidence type="ECO:0000256" key="6">
    <source>
        <dbReference type="ARBA" id="ARBA00023049"/>
    </source>
</evidence>
<name>B7G6A3_PHATC</name>
<dbReference type="RefSeq" id="XP_002182538.1">
    <property type="nucleotide sequence ID" value="XM_002182502.1"/>
</dbReference>
<dbReference type="InterPro" id="IPR001567">
    <property type="entry name" value="Pept_M3A_M3B_dom"/>
</dbReference>
<dbReference type="GO" id="GO:0004222">
    <property type="term" value="F:metalloendopeptidase activity"/>
    <property type="evidence" value="ECO:0007669"/>
    <property type="project" value="InterPro"/>
</dbReference>
<dbReference type="InterPro" id="IPR024079">
    <property type="entry name" value="MetalloPept_cat_dom_sf"/>
</dbReference>
<comment type="similarity">
    <text evidence="1 7">Belongs to the peptidase M3 family.</text>
</comment>
<comment type="cofactor">
    <cofactor evidence="7">
        <name>Zn(2+)</name>
        <dbReference type="ChEBI" id="CHEBI:29105"/>
    </cofactor>
    <text evidence="7">Binds 1 zinc ion.</text>
</comment>
<evidence type="ECO:0000256" key="3">
    <source>
        <dbReference type="ARBA" id="ARBA00022723"/>
    </source>
</evidence>
<dbReference type="Gene3D" id="1.10.1370.40">
    <property type="match status" value="1"/>
</dbReference>
<evidence type="ECO:0000256" key="5">
    <source>
        <dbReference type="ARBA" id="ARBA00022833"/>
    </source>
</evidence>
<reference evidence="9 10" key="1">
    <citation type="journal article" date="2008" name="Nature">
        <title>The Phaeodactylum genome reveals the evolutionary history of diatom genomes.</title>
        <authorList>
            <person name="Bowler C."/>
            <person name="Allen A.E."/>
            <person name="Badger J.H."/>
            <person name="Grimwood J."/>
            <person name="Jabbari K."/>
            <person name="Kuo A."/>
            <person name="Maheswari U."/>
            <person name="Martens C."/>
            <person name="Maumus F."/>
            <person name="Otillar R.P."/>
            <person name="Rayko E."/>
            <person name="Salamov A."/>
            <person name="Vandepoele K."/>
            <person name="Beszteri B."/>
            <person name="Gruber A."/>
            <person name="Heijde M."/>
            <person name="Katinka M."/>
            <person name="Mock T."/>
            <person name="Valentin K."/>
            <person name="Verret F."/>
            <person name="Berges J.A."/>
            <person name="Brownlee C."/>
            <person name="Cadoret J.P."/>
            <person name="Chiovitti A."/>
            <person name="Choi C.J."/>
            <person name="Coesel S."/>
            <person name="De Martino A."/>
            <person name="Detter J.C."/>
            <person name="Durkin C."/>
            <person name="Falciatore A."/>
            <person name="Fournet J."/>
            <person name="Haruta M."/>
            <person name="Huysman M.J."/>
            <person name="Jenkins B.D."/>
            <person name="Jiroutova K."/>
            <person name="Jorgensen R.E."/>
            <person name="Joubert Y."/>
            <person name="Kaplan A."/>
            <person name="Kroger N."/>
            <person name="Kroth P.G."/>
            <person name="La Roche J."/>
            <person name="Lindquist E."/>
            <person name="Lommer M."/>
            <person name="Martin-Jezequel V."/>
            <person name="Lopez P.J."/>
            <person name="Lucas S."/>
            <person name="Mangogna M."/>
            <person name="McGinnis K."/>
            <person name="Medlin L.K."/>
            <person name="Montsant A."/>
            <person name="Oudot-Le Secq M.P."/>
            <person name="Napoli C."/>
            <person name="Obornik M."/>
            <person name="Parker M.S."/>
            <person name="Petit J.L."/>
            <person name="Porcel B.M."/>
            <person name="Poulsen N."/>
            <person name="Robison M."/>
            <person name="Rychlewski L."/>
            <person name="Rynearson T.A."/>
            <person name="Schmutz J."/>
            <person name="Shapiro H."/>
            <person name="Siaut M."/>
            <person name="Stanley M."/>
            <person name="Sussman M.R."/>
            <person name="Taylor A.R."/>
            <person name="Vardi A."/>
            <person name="von Dassow P."/>
            <person name="Vyverman W."/>
            <person name="Willis A."/>
            <person name="Wyrwicz L.S."/>
            <person name="Rokhsar D.S."/>
            <person name="Weissenbach J."/>
            <person name="Armbrust E.V."/>
            <person name="Green B.R."/>
            <person name="Van de Peer Y."/>
            <person name="Grigoriev I.V."/>
        </authorList>
    </citation>
    <scope>NUCLEOTIDE SEQUENCE [LARGE SCALE GENOMIC DNA]</scope>
    <source>
        <strain evidence="9 10">CCAP 1055/1</strain>
    </source>
</reference>
<dbReference type="PANTHER" id="PTHR43660">
    <property type="entry name" value="DIPEPTIDYL CARBOXYPEPTIDASE"/>
    <property type="match status" value="1"/>
</dbReference>
<keyword evidence="10" id="KW-1185">Reference proteome</keyword>
<sequence>MAWKRIILGVTSSRNLATAVVCSFLSGRAHLFLPSSSLVSAFMTTATYSTPFLRTAAAASSSRSTTTSTNASTRGASTTVATDTTCDASIENPLLADWSSQPFLLPPFAIVEASHYEPALVEGMKLHLQDLQNIVDDSEEPNFHNTIAAYDRAGRVLSRARAVFSNMCSSRNDNVLQAVQTKLVPVLSRHGSQARFLPGLFDRIDAVFQKRHDLNLTPEQLRLTERIHMDFTRAGAALPKDQQDTLADLSAELASLTTKFTQNVMKDEETYELVLQKDDLAGCPESLMEAAQMAAAERNKADGDYVITLSRSLVEPFLTFSQRRDLRQQAWKAWTSRGELHPDRDNSAIATEILKLRQKVAAIHGYKSFAAYQCADRMAQTPENVMELLENVWERAKVVANQEKADLEVFVKESGEVLNGGIEPWDWRYYAEKVRKAKYDFDESLLKPYLSLEQMTNAIFAVSGNLFGLSYVKRDDIQAYHEDVDVYEVRETSKDGKDRVVAIFVHDNFARPFKTSGAWMSEYRSQTRNIGDGVSPIEAIPVVSNNNNLAKSGSHTLLSYDDARTLFHEFGHAHHGMLSDANYGRLASTNVATDFVELPSQLMEHWLDERTVLKEYARHYQTGEPVPDDLLDKLEAARSFQQGFQTVEYTICALLDMAIHQIEDYSDFNLADFERAELARLGMPAGIVMRHRPAHFQHLFSTSMYAAGYYVYQWAEVLDADAFAAFTEAGDAFDSSVAQKARSFIYGAGNTVAPDELFRQFRGRDPDINFMLKKKGLLIE</sequence>
<feature type="domain" description="Peptidase M3A/M3B catalytic" evidence="8">
    <location>
        <begin position="318"/>
        <end position="776"/>
    </location>
</feature>
<organism evidence="9 10">
    <name type="scientific">Phaeodactylum tricornutum (strain CCAP 1055/1)</name>
    <dbReference type="NCBI Taxonomy" id="556484"/>
    <lineage>
        <taxon>Eukaryota</taxon>
        <taxon>Sar</taxon>
        <taxon>Stramenopiles</taxon>
        <taxon>Ochrophyta</taxon>
        <taxon>Bacillariophyta</taxon>
        <taxon>Bacillariophyceae</taxon>
        <taxon>Bacillariophycidae</taxon>
        <taxon>Naviculales</taxon>
        <taxon>Phaeodactylaceae</taxon>
        <taxon>Phaeodactylum</taxon>
    </lineage>
</organism>
<reference evidence="10" key="2">
    <citation type="submission" date="2008-08" db="EMBL/GenBank/DDBJ databases">
        <authorList>
            <consortium name="Diatom Consortium"/>
            <person name="Grigoriev I."/>
            <person name="Grimwood J."/>
            <person name="Kuo A."/>
            <person name="Otillar R.P."/>
            <person name="Salamov A."/>
            <person name="Detter J.C."/>
            <person name="Lindquist E."/>
            <person name="Shapiro H."/>
            <person name="Lucas S."/>
            <person name="Glavina del Rio T."/>
            <person name="Pitluck S."/>
            <person name="Rokhsar D."/>
            <person name="Bowler C."/>
        </authorList>
    </citation>
    <scope>GENOME REANNOTATION</scope>
    <source>
        <strain evidence="10">CCAP 1055/1</strain>
    </source>
</reference>
<dbReference type="AlphaFoldDB" id="B7G6A3"/>
<gene>
    <name evidence="9" type="ORF">PHATRDRAFT_48190</name>
</gene>
<evidence type="ECO:0000256" key="4">
    <source>
        <dbReference type="ARBA" id="ARBA00022801"/>
    </source>
</evidence>
<evidence type="ECO:0000256" key="2">
    <source>
        <dbReference type="ARBA" id="ARBA00022670"/>
    </source>
</evidence>
<evidence type="ECO:0000313" key="10">
    <source>
        <dbReference type="Proteomes" id="UP000000759"/>
    </source>
</evidence>
<keyword evidence="5 7" id="KW-0862">Zinc</keyword>
<dbReference type="SUPFAM" id="SSF55486">
    <property type="entry name" value="Metalloproteases ('zincins'), catalytic domain"/>
    <property type="match status" value="1"/>
</dbReference>
<dbReference type="GO" id="GO:0046872">
    <property type="term" value="F:metal ion binding"/>
    <property type="evidence" value="ECO:0007669"/>
    <property type="project" value="UniProtKB-UniRule"/>
</dbReference>